<comment type="catalytic activity">
    <reaction evidence="1">
        <text>ATP + protein L-histidine = ADP + protein N-phospho-L-histidine.</text>
        <dbReference type="EC" id="2.7.13.3"/>
    </reaction>
</comment>
<dbReference type="InterPro" id="IPR003594">
    <property type="entry name" value="HATPase_dom"/>
</dbReference>
<dbReference type="Gene3D" id="1.10.287.130">
    <property type="match status" value="1"/>
</dbReference>
<dbReference type="AlphaFoldDB" id="A0A0E2BA00"/>
<dbReference type="FunFam" id="3.30.565.10:FF:000023">
    <property type="entry name" value="PAS domain-containing sensor histidine kinase"/>
    <property type="match status" value="1"/>
</dbReference>
<dbReference type="GO" id="GO:0005524">
    <property type="term" value="F:ATP binding"/>
    <property type="evidence" value="ECO:0007669"/>
    <property type="project" value="UniProtKB-KW"/>
</dbReference>
<dbReference type="Pfam" id="PF00072">
    <property type="entry name" value="Response_reg"/>
    <property type="match status" value="1"/>
</dbReference>
<dbReference type="PRINTS" id="PR00344">
    <property type="entry name" value="BCTRLSENSOR"/>
</dbReference>
<evidence type="ECO:0000256" key="3">
    <source>
        <dbReference type="ARBA" id="ARBA00012438"/>
    </source>
</evidence>
<evidence type="ECO:0000256" key="12">
    <source>
        <dbReference type="PROSITE-ProRule" id="PRU00169"/>
    </source>
</evidence>
<dbReference type="SMART" id="SM00387">
    <property type="entry name" value="HATPase_c"/>
    <property type="match status" value="1"/>
</dbReference>
<reference evidence="15" key="1">
    <citation type="submission" date="2012-10" db="EMBL/GenBank/DDBJ databases">
        <authorList>
            <person name="Harkins D.M."/>
            <person name="Durkin A.S."/>
            <person name="Brinkac L.M."/>
            <person name="Haft D.H."/>
            <person name="Selengut J.D."/>
            <person name="Sanka R."/>
            <person name="DePew J."/>
            <person name="Purushe J."/>
            <person name="Matthias M.A."/>
            <person name="Vinetz J.M."/>
            <person name="Sutton G.G."/>
            <person name="Nierman W.C."/>
            <person name="Fouts D.E."/>
        </authorList>
    </citation>
    <scope>NUCLEOTIDE SEQUENCE [LARGE SCALE GENOMIC DNA]</scope>
    <source>
        <strain evidence="15">MOR084</strain>
    </source>
</reference>
<keyword evidence="9" id="KW-0067">ATP-binding</keyword>
<dbReference type="EC" id="2.7.13.3" evidence="3"/>
<keyword evidence="11" id="KW-0472">Membrane</keyword>
<dbReference type="CDD" id="cd00082">
    <property type="entry name" value="HisKA"/>
    <property type="match status" value="1"/>
</dbReference>
<evidence type="ECO:0000256" key="10">
    <source>
        <dbReference type="ARBA" id="ARBA00023012"/>
    </source>
</evidence>
<dbReference type="GO" id="GO:0000155">
    <property type="term" value="F:phosphorelay sensor kinase activity"/>
    <property type="evidence" value="ECO:0007669"/>
    <property type="project" value="InterPro"/>
</dbReference>
<dbReference type="RefSeq" id="WP_004485298.1">
    <property type="nucleotide sequence ID" value="NZ_AHON02000083.1"/>
</dbReference>
<comment type="caution">
    <text evidence="15">The sequence shown here is derived from an EMBL/GenBank/DDBJ whole genome shotgun (WGS) entry which is preliminary data.</text>
</comment>
<organism evidence="15 16">
    <name type="scientific">Leptospira santarosai str. MOR084</name>
    <dbReference type="NCBI Taxonomy" id="1049984"/>
    <lineage>
        <taxon>Bacteria</taxon>
        <taxon>Pseudomonadati</taxon>
        <taxon>Spirochaetota</taxon>
        <taxon>Spirochaetia</taxon>
        <taxon>Leptospirales</taxon>
        <taxon>Leptospiraceae</taxon>
        <taxon>Leptospira</taxon>
    </lineage>
</organism>
<keyword evidence="4" id="KW-1003">Cell membrane</keyword>
<dbReference type="Proteomes" id="UP000006329">
    <property type="component" value="Unassembled WGS sequence"/>
</dbReference>
<sequence length="381" mass="43175">MKLKPKILIVDDKPENLVALEIVLRDLNVELVKALSGNDALKATLHHEFALALLDIQMPEMDGYELAGIIREESKTAHLPFIFISAVYTDNLNVFKGYEKGAFSFITKPFQPEILINKVQFFIDKYVQDITLLELNESLKQKNLELEYSNRELDAFCYSVSHDLKAPLRGIRGYTKILKEDYKDKLDEEGERILGLVIENSVKMGSLIDSLLLLSRLGKKDMRKSPIDMNGLVSKILEEFREDLKKGNLELEVKDLFPVMGDAELLKQVLINLISNAIKYSSKKESSKVEIGCFAEENEITYYVKDNGAGFNMKYANKLFGVFQRLHENTEFEGIGIGLAIVQRIVLRHGGRVWAEGELDRGATFYFALPKGNIDVVSNTV</sequence>
<feature type="modified residue" description="4-aspartylphosphate" evidence="12">
    <location>
        <position position="55"/>
    </location>
</feature>
<dbReference type="FunFam" id="1.10.287.130:FF:000092">
    <property type="entry name" value="Response regulator receiver domain protein"/>
    <property type="match status" value="1"/>
</dbReference>
<dbReference type="PROSITE" id="PS50109">
    <property type="entry name" value="HIS_KIN"/>
    <property type="match status" value="1"/>
</dbReference>
<dbReference type="SMART" id="SM00388">
    <property type="entry name" value="HisKA"/>
    <property type="match status" value="1"/>
</dbReference>
<dbReference type="Pfam" id="PF00512">
    <property type="entry name" value="HisKA"/>
    <property type="match status" value="1"/>
</dbReference>
<dbReference type="GO" id="GO:0007234">
    <property type="term" value="P:osmosensory signaling via phosphorelay pathway"/>
    <property type="evidence" value="ECO:0007669"/>
    <property type="project" value="TreeGrafter"/>
</dbReference>
<evidence type="ECO:0000256" key="4">
    <source>
        <dbReference type="ARBA" id="ARBA00022475"/>
    </source>
</evidence>
<keyword evidence="8" id="KW-0418">Kinase</keyword>
<evidence type="ECO:0000256" key="11">
    <source>
        <dbReference type="ARBA" id="ARBA00023136"/>
    </source>
</evidence>
<dbReference type="InterPro" id="IPR004358">
    <property type="entry name" value="Sig_transdc_His_kin-like_C"/>
</dbReference>
<dbReference type="InterPro" id="IPR001789">
    <property type="entry name" value="Sig_transdc_resp-reg_receiver"/>
</dbReference>
<keyword evidence="6" id="KW-0808">Transferase</keyword>
<dbReference type="GO" id="GO:0030295">
    <property type="term" value="F:protein kinase activator activity"/>
    <property type="evidence" value="ECO:0007669"/>
    <property type="project" value="TreeGrafter"/>
</dbReference>
<dbReference type="InterPro" id="IPR003661">
    <property type="entry name" value="HisK_dim/P_dom"/>
</dbReference>
<dbReference type="PANTHER" id="PTHR42878:SF15">
    <property type="entry name" value="BACTERIOPHYTOCHROME"/>
    <property type="match status" value="1"/>
</dbReference>
<dbReference type="PROSITE" id="PS50110">
    <property type="entry name" value="RESPONSE_REGULATORY"/>
    <property type="match status" value="1"/>
</dbReference>
<dbReference type="Gene3D" id="3.40.50.2300">
    <property type="match status" value="1"/>
</dbReference>
<dbReference type="Pfam" id="PF02518">
    <property type="entry name" value="HATPase_c"/>
    <property type="match status" value="1"/>
</dbReference>
<dbReference type="EMBL" id="AHON02000083">
    <property type="protein sequence ID" value="EKO32027.1"/>
    <property type="molecule type" value="Genomic_DNA"/>
</dbReference>
<dbReference type="InterPro" id="IPR050351">
    <property type="entry name" value="BphY/WalK/GraS-like"/>
</dbReference>
<evidence type="ECO:0000256" key="1">
    <source>
        <dbReference type="ARBA" id="ARBA00000085"/>
    </source>
</evidence>
<evidence type="ECO:0000259" key="14">
    <source>
        <dbReference type="PROSITE" id="PS50110"/>
    </source>
</evidence>
<evidence type="ECO:0000256" key="9">
    <source>
        <dbReference type="ARBA" id="ARBA00022840"/>
    </source>
</evidence>
<dbReference type="SUPFAM" id="SSF55874">
    <property type="entry name" value="ATPase domain of HSP90 chaperone/DNA topoisomerase II/histidine kinase"/>
    <property type="match status" value="1"/>
</dbReference>
<dbReference type="Gene3D" id="3.30.565.10">
    <property type="entry name" value="Histidine kinase-like ATPase, C-terminal domain"/>
    <property type="match status" value="1"/>
</dbReference>
<dbReference type="GO" id="GO:0005886">
    <property type="term" value="C:plasma membrane"/>
    <property type="evidence" value="ECO:0007669"/>
    <property type="project" value="UniProtKB-SubCell"/>
</dbReference>
<feature type="domain" description="Histidine kinase" evidence="13">
    <location>
        <begin position="159"/>
        <end position="373"/>
    </location>
</feature>
<feature type="domain" description="Response regulatory" evidence="14">
    <location>
        <begin position="6"/>
        <end position="123"/>
    </location>
</feature>
<dbReference type="InterPro" id="IPR011006">
    <property type="entry name" value="CheY-like_superfamily"/>
</dbReference>
<dbReference type="InterPro" id="IPR005467">
    <property type="entry name" value="His_kinase_dom"/>
</dbReference>
<dbReference type="SMART" id="SM00448">
    <property type="entry name" value="REC"/>
    <property type="match status" value="1"/>
</dbReference>
<proteinExistence type="predicted"/>
<keyword evidence="16" id="KW-1185">Reference proteome</keyword>
<comment type="subcellular location">
    <subcellularLocation>
        <location evidence="2">Cell membrane</location>
    </subcellularLocation>
</comment>
<dbReference type="InterPro" id="IPR036890">
    <property type="entry name" value="HATPase_C_sf"/>
</dbReference>
<evidence type="ECO:0000259" key="13">
    <source>
        <dbReference type="PROSITE" id="PS50109"/>
    </source>
</evidence>
<dbReference type="SUPFAM" id="SSF52172">
    <property type="entry name" value="CheY-like"/>
    <property type="match status" value="1"/>
</dbReference>
<evidence type="ECO:0000256" key="7">
    <source>
        <dbReference type="ARBA" id="ARBA00022741"/>
    </source>
</evidence>
<gene>
    <name evidence="15" type="ORF">LEP1GSC179_1452</name>
</gene>
<keyword evidence="7" id="KW-0547">Nucleotide-binding</keyword>
<keyword evidence="5 12" id="KW-0597">Phosphoprotein</keyword>
<evidence type="ECO:0000256" key="6">
    <source>
        <dbReference type="ARBA" id="ARBA00022679"/>
    </source>
</evidence>
<evidence type="ECO:0000256" key="8">
    <source>
        <dbReference type="ARBA" id="ARBA00022777"/>
    </source>
</evidence>
<evidence type="ECO:0000256" key="5">
    <source>
        <dbReference type="ARBA" id="ARBA00022553"/>
    </source>
</evidence>
<evidence type="ECO:0000313" key="15">
    <source>
        <dbReference type="EMBL" id="EKO32027.1"/>
    </source>
</evidence>
<dbReference type="PANTHER" id="PTHR42878">
    <property type="entry name" value="TWO-COMPONENT HISTIDINE KINASE"/>
    <property type="match status" value="1"/>
</dbReference>
<evidence type="ECO:0000256" key="2">
    <source>
        <dbReference type="ARBA" id="ARBA00004236"/>
    </source>
</evidence>
<keyword evidence="10" id="KW-0902">Two-component regulatory system</keyword>
<protein>
    <recommendedName>
        <fullName evidence="3">histidine kinase</fullName>
        <ecNumber evidence="3">2.7.13.3</ecNumber>
    </recommendedName>
</protein>
<dbReference type="GO" id="GO:0000156">
    <property type="term" value="F:phosphorelay response regulator activity"/>
    <property type="evidence" value="ECO:0007669"/>
    <property type="project" value="TreeGrafter"/>
</dbReference>
<name>A0A0E2BA00_9LEPT</name>
<accession>A0A0E2BA00</accession>
<evidence type="ECO:0000313" key="16">
    <source>
        <dbReference type="Proteomes" id="UP000006329"/>
    </source>
</evidence>